<dbReference type="Pfam" id="PF00172">
    <property type="entry name" value="Zn_clus"/>
    <property type="match status" value="1"/>
</dbReference>
<dbReference type="Gene3D" id="4.10.240.10">
    <property type="entry name" value="Zn(2)-C6 fungal-type DNA-binding domain"/>
    <property type="match status" value="1"/>
</dbReference>
<feature type="region of interest" description="Disordered" evidence="3">
    <location>
        <begin position="1"/>
        <end position="21"/>
    </location>
</feature>
<dbReference type="InterPro" id="IPR050613">
    <property type="entry name" value="Sec_Metabolite_Reg"/>
</dbReference>
<feature type="compositionally biased region" description="Polar residues" evidence="3">
    <location>
        <begin position="1"/>
        <end position="10"/>
    </location>
</feature>
<dbReference type="GO" id="GO:0000981">
    <property type="term" value="F:DNA-binding transcription factor activity, RNA polymerase II-specific"/>
    <property type="evidence" value="ECO:0007669"/>
    <property type="project" value="InterPro"/>
</dbReference>
<dbReference type="PROSITE" id="PS00463">
    <property type="entry name" value="ZN2_CY6_FUNGAL_1"/>
    <property type="match status" value="1"/>
</dbReference>
<dbReference type="Proteomes" id="UP000722485">
    <property type="component" value="Unassembled WGS sequence"/>
</dbReference>
<dbReference type="GO" id="GO:0008270">
    <property type="term" value="F:zinc ion binding"/>
    <property type="evidence" value="ECO:0007669"/>
    <property type="project" value="InterPro"/>
</dbReference>
<protein>
    <recommendedName>
        <fullName evidence="4">Zn(2)-C6 fungal-type domain-containing protein</fullName>
    </recommendedName>
</protein>
<dbReference type="SMART" id="SM00066">
    <property type="entry name" value="GAL4"/>
    <property type="match status" value="1"/>
</dbReference>
<dbReference type="AlphaFoldDB" id="A0A9P5HG88"/>
<feature type="domain" description="Zn(2)-C6 fungal-type" evidence="4">
    <location>
        <begin position="23"/>
        <end position="52"/>
    </location>
</feature>
<evidence type="ECO:0000256" key="2">
    <source>
        <dbReference type="ARBA" id="ARBA00023242"/>
    </source>
</evidence>
<comment type="subcellular location">
    <subcellularLocation>
        <location evidence="1">Nucleus</location>
    </subcellularLocation>
</comment>
<dbReference type="PROSITE" id="PS50048">
    <property type="entry name" value="ZN2_CY6_FUNGAL_2"/>
    <property type="match status" value="1"/>
</dbReference>
<keyword evidence="6" id="KW-1185">Reference proteome</keyword>
<dbReference type="InterPro" id="IPR036864">
    <property type="entry name" value="Zn2-C6_fun-type_DNA-bd_sf"/>
</dbReference>
<dbReference type="PANTHER" id="PTHR31001">
    <property type="entry name" value="UNCHARACTERIZED TRANSCRIPTIONAL REGULATORY PROTEIN"/>
    <property type="match status" value="1"/>
</dbReference>
<reference evidence="5" key="1">
    <citation type="submission" date="2020-03" db="EMBL/GenBank/DDBJ databases">
        <title>Draft Genome Sequence of Cylindrodendrum hubeiense.</title>
        <authorList>
            <person name="Buettner E."/>
            <person name="Kellner H."/>
        </authorList>
    </citation>
    <scope>NUCLEOTIDE SEQUENCE</scope>
    <source>
        <strain evidence="5">IHI 201604</strain>
    </source>
</reference>
<dbReference type="OrthoDB" id="1747771at2759"/>
<name>A0A9P5HG88_9HYPO</name>
<evidence type="ECO:0000259" key="4">
    <source>
        <dbReference type="PROSITE" id="PS50048"/>
    </source>
</evidence>
<dbReference type="PANTHER" id="PTHR31001:SF76">
    <property type="entry name" value="ZN(2)-C6 FUNGAL-TYPE DOMAIN-CONTAINING PROTEIN"/>
    <property type="match status" value="1"/>
</dbReference>
<comment type="caution">
    <text evidence="5">The sequence shown here is derived from an EMBL/GenBank/DDBJ whole genome shotgun (WGS) entry which is preliminary data.</text>
</comment>
<keyword evidence="2" id="KW-0539">Nucleus</keyword>
<dbReference type="SUPFAM" id="SSF57701">
    <property type="entry name" value="Zn2/Cys6 DNA-binding domain"/>
    <property type="match status" value="1"/>
</dbReference>
<dbReference type="CDD" id="cd00067">
    <property type="entry name" value="GAL4"/>
    <property type="match status" value="1"/>
</dbReference>
<dbReference type="GO" id="GO:0005634">
    <property type="term" value="C:nucleus"/>
    <property type="evidence" value="ECO:0007669"/>
    <property type="project" value="UniProtKB-SubCell"/>
</dbReference>
<accession>A0A9P5HG88</accession>
<dbReference type="InterPro" id="IPR001138">
    <property type="entry name" value="Zn2Cys6_DnaBD"/>
</dbReference>
<evidence type="ECO:0000313" key="5">
    <source>
        <dbReference type="EMBL" id="KAF7557379.1"/>
    </source>
</evidence>
<proteinExistence type="predicted"/>
<organism evidence="5 6">
    <name type="scientific">Cylindrodendrum hubeiense</name>
    <dbReference type="NCBI Taxonomy" id="595255"/>
    <lineage>
        <taxon>Eukaryota</taxon>
        <taxon>Fungi</taxon>
        <taxon>Dikarya</taxon>
        <taxon>Ascomycota</taxon>
        <taxon>Pezizomycotina</taxon>
        <taxon>Sordariomycetes</taxon>
        <taxon>Hypocreomycetidae</taxon>
        <taxon>Hypocreales</taxon>
        <taxon>Nectriaceae</taxon>
        <taxon>Cylindrodendrum</taxon>
    </lineage>
</organism>
<sequence length="160" mass="17782">MAQDQDSSNKPPRRGGGKRTPLSCLACRQHKLRCDRRVPCGTCIHYRREAQCHENPAPPRRRAAASAQQEIGEQSSSTGIAIYNGYDLQGHALQVHALQGHALQARELAVSTARSEHAEHLGQAVRNAQAIGLDRDTTPSTCLEEEMRHRIWWDLVDADT</sequence>
<dbReference type="CDD" id="cd12148">
    <property type="entry name" value="fungal_TF_MHR"/>
    <property type="match status" value="1"/>
</dbReference>
<evidence type="ECO:0000313" key="6">
    <source>
        <dbReference type="Proteomes" id="UP000722485"/>
    </source>
</evidence>
<evidence type="ECO:0000256" key="3">
    <source>
        <dbReference type="SAM" id="MobiDB-lite"/>
    </source>
</evidence>
<evidence type="ECO:0000256" key="1">
    <source>
        <dbReference type="ARBA" id="ARBA00004123"/>
    </source>
</evidence>
<gene>
    <name evidence="5" type="ORF">G7Z17_g738</name>
</gene>
<dbReference type="EMBL" id="JAANBB010000005">
    <property type="protein sequence ID" value="KAF7557379.1"/>
    <property type="molecule type" value="Genomic_DNA"/>
</dbReference>